<dbReference type="AlphaFoldDB" id="A0A0A9CXI9"/>
<reference evidence="1" key="2">
    <citation type="journal article" date="2015" name="Data Brief">
        <title>Shoot transcriptome of the giant reed, Arundo donax.</title>
        <authorList>
            <person name="Barrero R.A."/>
            <person name="Guerrero F.D."/>
            <person name="Moolhuijzen P."/>
            <person name="Goolsby J.A."/>
            <person name="Tidwell J."/>
            <person name="Bellgard S.E."/>
            <person name="Bellgard M.I."/>
        </authorList>
    </citation>
    <scope>NUCLEOTIDE SEQUENCE</scope>
    <source>
        <tissue evidence="1">Shoot tissue taken approximately 20 cm above the soil surface</tissue>
    </source>
</reference>
<proteinExistence type="predicted"/>
<protein>
    <submittedName>
        <fullName evidence="1">Uncharacterized protein</fullName>
    </submittedName>
</protein>
<sequence length="60" mass="6431">MSSVSDGSSLAAGVLLQSQRSLRSSIFRVFKLSPIAPTGFFCSSSTNMNCILLLHVKLLL</sequence>
<dbReference type="EMBL" id="GBRH01221693">
    <property type="protein sequence ID" value="JAD76202.1"/>
    <property type="molecule type" value="Transcribed_RNA"/>
</dbReference>
<name>A0A0A9CXI9_ARUDO</name>
<organism evidence="1">
    <name type="scientific">Arundo donax</name>
    <name type="common">Giant reed</name>
    <name type="synonym">Donax arundinaceus</name>
    <dbReference type="NCBI Taxonomy" id="35708"/>
    <lineage>
        <taxon>Eukaryota</taxon>
        <taxon>Viridiplantae</taxon>
        <taxon>Streptophyta</taxon>
        <taxon>Embryophyta</taxon>
        <taxon>Tracheophyta</taxon>
        <taxon>Spermatophyta</taxon>
        <taxon>Magnoliopsida</taxon>
        <taxon>Liliopsida</taxon>
        <taxon>Poales</taxon>
        <taxon>Poaceae</taxon>
        <taxon>PACMAD clade</taxon>
        <taxon>Arundinoideae</taxon>
        <taxon>Arundineae</taxon>
        <taxon>Arundo</taxon>
    </lineage>
</organism>
<reference evidence="1" key="1">
    <citation type="submission" date="2014-09" db="EMBL/GenBank/DDBJ databases">
        <authorList>
            <person name="Magalhaes I.L.F."/>
            <person name="Oliveira U."/>
            <person name="Santos F.R."/>
            <person name="Vidigal T.H.D.A."/>
            <person name="Brescovit A.D."/>
            <person name="Santos A.J."/>
        </authorList>
    </citation>
    <scope>NUCLEOTIDE SEQUENCE</scope>
    <source>
        <tissue evidence="1">Shoot tissue taken approximately 20 cm above the soil surface</tissue>
    </source>
</reference>
<accession>A0A0A9CXI9</accession>
<evidence type="ECO:0000313" key="1">
    <source>
        <dbReference type="EMBL" id="JAD76202.1"/>
    </source>
</evidence>